<evidence type="ECO:0000313" key="2">
    <source>
        <dbReference type="Proteomes" id="UP000255326"/>
    </source>
</evidence>
<comment type="caution">
    <text evidence="1">The sequence shown here is derived from an EMBL/GenBank/DDBJ whole genome shotgun (WGS) entry which is preliminary data.</text>
</comment>
<keyword evidence="2" id="KW-1185">Reference proteome</keyword>
<dbReference type="Proteomes" id="UP000255326">
    <property type="component" value="Unassembled WGS sequence"/>
</dbReference>
<proteinExistence type="predicted"/>
<reference evidence="1 2" key="1">
    <citation type="submission" date="2018-07" db="EMBL/GenBank/DDBJ databases">
        <title>Genomic Encyclopedia of Type Strains, Phase IV (KMG-IV): sequencing the most valuable type-strain genomes for metagenomic binning, comparative biology and taxonomic classification.</title>
        <authorList>
            <person name="Goeker M."/>
        </authorList>
    </citation>
    <scope>NUCLEOTIDE SEQUENCE [LARGE SCALE GENOMIC DNA]</scope>
    <source>
        <strain evidence="1 2">DSM 25281</strain>
    </source>
</reference>
<sequence length="51" mass="6135">MDLFMVHDELSICCLMRFRDHTVFRCVFFMQKMQSTLLAQQKKEKGEGTFE</sequence>
<accession>A0A370GRD2</accession>
<gene>
    <name evidence="1" type="ORF">DFR59_102596</name>
</gene>
<dbReference type="EMBL" id="QQAY01000002">
    <property type="protein sequence ID" value="RDI45959.1"/>
    <property type="molecule type" value="Genomic_DNA"/>
</dbReference>
<name>A0A370GRD2_9BACI</name>
<dbReference type="AlphaFoldDB" id="A0A370GRD2"/>
<organism evidence="1 2">
    <name type="scientific">Falsibacillus pallidus</name>
    <dbReference type="NCBI Taxonomy" id="493781"/>
    <lineage>
        <taxon>Bacteria</taxon>
        <taxon>Bacillati</taxon>
        <taxon>Bacillota</taxon>
        <taxon>Bacilli</taxon>
        <taxon>Bacillales</taxon>
        <taxon>Bacillaceae</taxon>
        <taxon>Falsibacillus</taxon>
    </lineage>
</organism>
<protein>
    <submittedName>
        <fullName evidence="1">Uncharacterized protein</fullName>
    </submittedName>
</protein>
<evidence type="ECO:0000313" key="1">
    <source>
        <dbReference type="EMBL" id="RDI45959.1"/>
    </source>
</evidence>